<evidence type="ECO:0000313" key="2">
    <source>
        <dbReference type="EMBL" id="MBD8082190.1"/>
    </source>
</evidence>
<organism evidence="2 3">
    <name type="scientific">Chryseobacterium caseinilyticum</name>
    <dbReference type="NCBI Taxonomy" id="2771428"/>
    <lineage>
        <taxon>Bacteria</taxon>
        <taxon>Pseudomonadati</taxon>
        <taxon>Bacteroidota</taxon>
        <taxon>Flavobacteriia</taxon>
        <taxon>Flavobacteriales</taxon>
        <taxon>Weeksellaceae</taxon>
        <taxon>Chryseobacterium group</taxon>
        <taxon>Chryseobacterium</taxon>
    </lineage>
</organism>
<proteinExistence type="predicted"/>
<gene>
    <name evidence="2" type="ORF">IC610_07080</name>
</gene>
<name>A0ABR8ZA61_9FLAO</name>
<keyword evidence="1" id="KW-0472">Membrane</keyword>
<feature type="transmembrane region" description="Helical" evidence="1">
    <location>
        <begin position="7"/>
        <end position="30"/>
    </location>
</feature>
<keyword evidence="1" id="KW-1133">Transmembrane helix</keyword>
<keyword evidence="1" id="KW-0812">Transmembrane</keyword>
<dbReference type="Proteomes" id="UP000637299">
    <property type="component" value="Unassembled WGS sequence"/>
</dbReference>
<protein>
    <submittedName>
        <fullName evidence="2">Uncharacterized protein</fullName>
    </submittedName>
</protein>
<evidence type="ECO:0000313" key="3">
    <source>
        <dbReference type="Proteomes" id="UP000637299"/>
    </source>
</evidence>
<reference evidence="2 3" key="1">
    <citation type="submission" date="2020-09" db="EMBL/GenBank/DDBJ databases">
        <title>Genome seq and assembly of Chryseobacterium sp.</title>
        <authorList>
            <person name="Chhetri G."/>
        </authorList>
    </citation>
    <scope>NUCLEOTIDE SEQUENCE [LARGE SCALE GENOMIC DNA]</scope>
    <source>
        <strain evidence="2 3">GCR10</strain>
    </source>
</reference>
<evidence type="ECO:0000256" key="1">
    <source>
        <dbReference type="SAM" id="Phobius"/>
    </source>
</evidence>
<sequence>MKKKKLIIFTFLLIFIVLLVRYGFLIVLWLTTPGDGEMTLNEKVLFEKIKKDTQAKDVWREPKYNMTHPKDTTTYTVVVNGIPGHADTISLKDKAQSIRSEINKLNLQPNFYRYHVLYKSTDGKEYHFKFLR</sequence>
<dbReference type="RefSeq" id="WP_191735848.1">
    <property type="nucleotide sequence ID" value="NZ_JACYFS010000001.1"/>
</dbReference>
<comment type="caution">
    <text evidence="2">The sequence shown here is derived from an EMBL/GenBank/DDBJ whole genome shotgun (WGS) entry which is preliminary data.</text>
</comment>
<keyword evidence="3" id="KW-1185">Reference proteome</keyword>
<accession>A0ABR8ZA61</accession>
<dbReference type="EMBL" id="JACYFS010000001">
    <property type="protein sequence ID" value="MBD8082190.1"/>
    <property type="molecule type" value="Genomic_DNA"/>
</dbReference>